<protein>
    <submittedName>
        <fullName evidence="2">Uncharacterized protein</fullName>
    </submittedName>
</protein>
<evidence type="ECO:0000313" key="2">
    <source>
        <dbReference type="EMBL" id="AHI29825.1"/>
    </source>
</evidence>
<feature type="chain" id="PRO_5004876365" evidence="1">
    <location>
        <begin position="30"/>
        <end position="168"/>
    </location>
</feature>
<dbReference type="STRING" id="1420916.AU14_18535"/>
<dbReference type="OrthoDB" id="6367049at2"/>
<keyword evidence="3" id="KW-1185">Reference proteome</keyword>
<gene>
    <name evidence="2" type="ORF">AU14_18535</name>
</gene>
<dbReference type="EMBL" id="CP007151">
    <property type="protein sequence ID" value="AHI29825.1"/>
    <property type="molecule type" value="Genomic_DNA"/>
</dbReference>
<evidence type="ECO:0000313" key="3">
    <source>
        <dbReference type="Proteomes" id="UP000061489"/>
    </source>
</evidence>
<dbReference type="Proteomes" id="UP000061489">
    <property type="component" value="Chromosome"/>
</dbReference>
<dbReference type="RefSeq" id="WP_148312784.1">
    <property type="nucleotide sequence ID" value="NZ_CP007151.1"/>
</dbReference>
<feature type="signal peptide" evidence="1">
    <location>
        <begin position="1"/>
        <end position="29"/>
    </location>
</feature>
<keyword evidence="1" id="KW-0732">Signal</keyword>
<reference evidence="2 3" key="1">
    <citation type="journal article" date="2014" name="Genome Announc.">
        <title>Draft Genome Sequences of Marinobacter similis A3d10T and Marinobacter salarius R9SW1T.</title>
        <authorList>
            <person name="Ivanova E.P."/>
            <person name="Ng H.J."/>
            <person name="Webb H.K."/>
            <person name="Feng G."/>
            <person name="Oshima K."/>
            <person name="Hattori M."/>
            <person name="Ohkuma M."/>
            <person name="Sergeev A.F."/>
            <person name="Mikhailov V.V."/>
            <person name="Crawford R.J."/>
            <person name="Sawabe T."/>
        </authorList>
    </citation>
    <scope>NUCLEOTIDE SEQUENCE [LARGE SCALE GENOMIC DNA]</scope>
    <source>
        <strain evidence="2 3">A3d10</strain>
    </source>
</reference>
<proteinExistence type="predicted"/>
<dbReference type="KEGG" id="msx:AU14_18535"/>
<name>W5YLA8_9GAMM</name>
<dbReference type="HOGENOM" id="CLU_134985_0_0_6"/>
<sequence length="168" mass="18232">MNKQRANNRKSWSVILVVVTVGALSTARADAVFPGQPLSDVELESLRGGFFLDNLEISIGLEQIVSFDGETLAINRLTIPNLNQISNGQVVAHTVETHVANLSAASNGQSLVSTVTEGGGWITLIQNTLNRTTIQNSRQLNIQMNNLGPALNRIPEDMREPVIQLLGY</sequence>
<dbReference type="AlphaFoldDB" id="W5YLA8"/>
<evidence type="ECO:0000256" key="1">
    <source>
        <dbReference type="SAM" id="SignalP"/>
    </source>
</evidence>
<accession>W5YLA8</accession>
<organism evidence="2 3">
    <name type="scientific">Marinobacter similis</name>
    <dbReference type="NCBI Taxonomy" id="1420916"/>
    <lineage>
        <taxon>Bacteria</taxon>
        <taxon>Pseudomonadati</taxon>
        <taxon>Pseudomonadota</taxon>
        <taxon>Gammaproteobacteria</taxon>
        <taxon>Pseudomonadales</taxon>
        <taxon>Marinobacteraceae</taxon>
        <taxon>Marinobacter</taxon>
    </lineage>
</organism>